<organism evidence="3 4">
    <name type="scientific">Mycobacterium servetii</name>
    <dbReference type="NCBI Taxonomy" id="3237418"/>
    <lineage>
        <taxon>Bacteria</taxon>
        <taxon>Bacillati</taxon>
        <taxon>Actinomycetota</taxon>
        <taxon>Actinomycetes</taxon>
        <taxon>Mycobacteriales</taxon>
        <taxon>Mycobacteriaceae</taxon>
        <taxon>Mycobacterium</taxon>
    </lineage>
</organism>
<dbReference type="Proteomes" id="UP001564760">
    <property type="component" value="Unassembled WGS sequence"/>
</dbReference>
<reference evidence="3 4" key="1">
    <citation type="submission" date="2024-08" db="EMBL/GenBank/DDBJ databases">
        <title>Mycobacterium servetensis sp. nov., a novel rapid-growing mycobacterial species recovered from a human patient in Zaragoza, Spain.</title>
        <authorList>
            <person name="Tristancho-Baro A.I."/>
            <person name="Buenestado-Serrano S."/>
            <person name="Garcia De Viedma D."/>
            <person name="Milagro-Beamonte A."/>
            <person name="Burillo N."/>
            <person name="Sanz S."/>
            <person name="Lopez-Calleja A.I."/>
            <person name="Penas-Utrilla D."/>
            <person name="Guardingo M."/>
            <person name="Garcia M.J."/>
            <person name="Vinuelas-Bayon J."/>
        </authorList>
    </citation>
    <scope>NUCLEOTIDE SEQUENCE [LARGE SCALE GENOMIC DNA]</scope>
    <source>
        <strain evidence="4">HUMS_12744610</strain>
    </source>
</reference>
<dbReference type="InterPro" id="IPR036165">
    <property type="entry name" value="YefM-like_sf"/>
</dbReference>
<evidence type="ECO:0000313" key="3">
    <source>
        <dbReference type="EMBL" id="MEY8015675.1"/>
    </source>
</evidence>
<dbReference type="SUPFAM" id="SSF143120">
    <property type="entry name" value="YefM-like"/>
    <property type="match status" value="1"/>
</dbReference>
<dbReference type="InterPro" id="IPR051416">
    <property type="entry name" value="phD-YefM_TA_antitoxins"/>
</dbReference>
<proteinExistence type="inferred from homology"/>
<dbReference type="RefSeq" id="WP_369738162.1">
    <property type="nucleotide sequence ID" value="NZ_JBGEDP010000001.1"/>
</dbReference>
<dbReference type="NCBIfam" id="TIGR01552">
    <property type="entry name" value="phd_fam"/>
    <property type="match status" value="1"/>
</dbReference>
<gene>
    <name evidence="3" type="ORF">AB8998_11970</name>
</gene>
<name>A0ABV4C2Z8_9MYCO</name>
<dbReference type="Gene3D" id="3.40.1620.10">
    <property type="entry name" value="YefM-like domain"/>
    <property type="match status" value="1"/>
</dbReference>
<sequence>MDSIGIRELRQNASVWIAKVKAGLTVQITDRGRPVARLVPITPAEQVRDQLIAHGRLIPAAAPRVPLDRADLIEGPPLSSILDEQRSDR</sequence>
<protein>
    <recommendedName>
        <fullName evidence="2">Antitoxin</fullName>
    </recommendedName>
</protein>
<dbReference type="PANTHER" id="PTHR35377:SF5">
    <property type="entry name" value="ANTITOXIN VAPB46"/>
    <property type="match status" value="1"/>
</dbReference>
<dbReference type="EMBL" id="JBGEDP010000001">
    <property type="protein sequence ID" value="MEY8015675.1"/>
    <property type="molecule type" value="Genomic_DNA"/>
</dbReference>
<comment type="similarity">
    <text evidence="1 2">Belongs to the phD/YefM antitoxin family.</text>
</comment>
<evidence type="ECO:0000313" key="4">
    <source>
        <dbReference type="Proteomes" id="UP001564760"/>
    </source>
</evidence>
<comment type="caution">
    <text evidence="3">The sequence shown here is derived from an EMBL/GenBank/DDBJ whole genome shotgun (WGS) entry which is preliminary data.</text>
</comment>
<comment type="function">
    <text evidence="2">Antitoxin component of a type II toxin-antitoxin (TA) system.</text>
</comment>
<dbReference type="PANTHER" id="PTHR35377">
    <property type="entry name" value="ANTITOXIN VAPB49-RELATED-RELATED"/>
    <property type="match status" value="1"/>
</dbReference>
<evidence type="ECO:0000256" key="2">
    <source>
        <dbReference type="RuleBase" id="RU362080"/>
    </source>
</evidence>
<keyword evidence="4" id="KW-1185">Reference proteome</keyword>
<dbReference type="Pfam" id="PF02604">
    <property type="entry name" value="PhdYeFM_antitox"/>
    <property type="match status" value="1"/>
</dbReference>
<evidence type="ECO:0000256" key="1">
    <source>
        <dbReference type="ARBA" id="ARBA00009981"/>
    </source>
</evidence>
<dbReference type="InterPro" id="IPR006442">
    <property type="entry name" value="Antitoxin_Phd/YefM"/>
</dbReference>
<accession>A0ABV4C2Z8</accession>